<reference evidence="1" key="1">
    <citation type="submission" date="2017-08" db="EMBL/GenBank/DDBJ databases">
        <authorList>
            <person name="Imhoff J.F."/>
            <person name="Rahn T."/>
            <person name="Kuenzel S."/>
            <person name="Neulinger S.C."/>
        </authorList>
    </citation>
    <scope>NUCLEOTIDE SEQUENCE</scope>
    <source>
        <strain evidence="1">DSM 11080</strain>
    </source>
</reference>
<proteinExistence type="predicted"/>
<dbReference type="Pfam" id="PF01724">
    <property type="entry name" value="DUF29"/>
    <property type="match status" value="1"/>
</dbReference>
<dbReference type="AlphaFoldDB" id="A0AAJ0U3P3"/>
<gene>
    <name evidence="1" type="ORF">CKO40_08945</name>
</gene>
<dbReference type="EMBL" id="NRSJ01000012">
    <property type="protein sequence ID" value="MBK1704657.1"/>
    <property type="molecule type" value="Genomic_DNA"/>
</dbReference>
<keyword evidence="2" id="KW-1185">Reference proteome</keyword>
<name>A0AAJ0U3P3_9GAMM</name>
<accession>A0AAJ0U3P3</accession>
<comment type="caution">
    <text evidence="1">The sequence shown here is derived from an EMBL/GenBank/DDBJ whole genome shotgun (WGS) entry which is preliminary data.</text>
</comment>
<protein>
    <recommendedName>
        <fullName evidence="3">DUF29 domain-containing protein</fullName>
    </recommendedName>
</protein>
<reference evidence="1" key="2">
    <citation type="journal article" date="2020" name="Microorganisms">
        <title>Osmotic Adaptation and Compatible Solute Biosynthesis of Phototrophic Bacteria as Revealed from Genome Analyses.</title>
        <authorList>
            <person name="Imhoff J.F."/>
            <person name="Rahn T."/>
            <person name="Kunzel S."/>
            <person name="Keller A."/>
            <person name="Neulinger S.C."/>
        </authorList>
    </citation>
    <scope>NUCLEOTIDE SEQUENCE</scope>
    <source>
        <strain evidence="1">DSM 11080</strain>
    </source>
</reference>
<dbReference type="RefSeq" id="WP_200345855.1">
    <property type="nucleotide sequence ID" value="NZ_NRSJ01000012.1"/>
</dbReference>
<organism evidence="1 2">
    <name type="scientific">Halochromatium glycolicum</name>
    <dbReference type="NCBI Taxonomy" id="85075"/>
    <lineage>
        <taxon>Bacteria</taxon>
        <taxon>Pseudomonadati</taxon>
        <taxon>Pseudomonadota</taxon>
        <taxon>Gammaproteobacteria</taxon>
        <taxon>Chromatiales</taxon>
        <taxon>Chromatiaceae</taxon>
        <taxon>Halochromatium</taxon>
    </lineage>
</organism>
<sequence>MHTLSKLYELDYSAWAAQTAELLRQGRFSELDLEHLIEELGDMGKSQRHELVSRLRVLLAHLLKWQFQYRRLSERWAEFEGKRWRNTLIEQRLALGYLLEEHPGLKGQLNQAIGKAYGQAVELAARESELSVETFPVSCPYTQAEILDADFYPDIE</sequence>
<dbReference type="Gene3D" id="1.20.1220.20">
    <property type="entry name" value="Uncharcterised protein PF01724"/>
    <property type="match status" value="1"/>
</dbReference>
<evidence type="ECO:0000313" key="2">
    <source>
        <dbReference type="Proteomes" id="UP001296776"/>
    </source>
</evidence>
<dbReference type="InterPro" id="IPR002636">
    <property type="entry name" value="DUF29"/>
</dbReference>
<evidence type="ECO:0000313" key="1">
    <source>
        <dbReference type="EMBL" id="MBK1704657.1"/>
    </source>
</evidence>
<evidence type="ECO:0008006" key="3">
    <source>
        <dbReference type="Google" id="ProtNLM"/>
    </source>
</evidence>
<dbReference type="PANTHER" id="PTHR34235">
    <property type="entry name" value="SLR1203 PROTEIN-RELATED"/>
    <property type="match status" value="1"/>
</dbReference>
<dbReference type="Proteomes" id="UP001296776">
    <property type="component" value="Unassembled WGS sequence"/>
</dbReference>